<reference evidence="2 3" key="1">
    <citation type="submission" date="2017-08" db="EMBL/GenBank/DDBJ databases">
        <title>Complete Genome Sequence of Streptomyces formicae KY5, the formicamycin producer.</title>
        <authorList>
            <person name="Holmes N.A."/>
            <person name="Devine R."/>
            <person name="Qin Z."/>
            <person name="Seipke R.F."/>
            <person name="Wilkinson B."/>
            <person name="Hutchings M.I."/>
        </authorList>
    </citation>
    <scope>NUCLEOTIDE SEQUENCE [LARGE SCALE GENOMIC DNA]</scope>
    <source>
        <strain evidence="2 3">KY5</strain>
    </source>
</reference>
<sequence length="98" mass="10021">MDDGDVLLTPLDAPVVGDARLRVRARFEEAVLLAGPNGRGWVTLADPEGNEFCVECGAAERAAIIAAEQRAAEQGAAEQGAAEATDVADEADEAGANA</sequence>
<accession>A0A291QAI2</accession>
<dbReference type="AlphaFoldDB" id="A0A291QAI2"/>
<dbReference type="RefSeq" id="WP_159072548.1">
    <property type="nucleotide sequence ID" value="NZ_CP022685.1"/>
</dbReference>
<protein>
    <recommendedName>
        <fullName evidence="4">Glyoxalase-like domain-containing protein</fullName>
    </recommendedName>
</protein>
<gene>
    <name evidence="2" type="ORF">KY5_3518</name>
</gene>
<organism evidence="2 3">
    <name type="scientific">Streptomyces formicae</name>
    <dbReference type="NCBI Taxonomy" id="1616117"/>
    <lineage>
        <taxon>Bacteria</taxon>
        <taxon>Bacillati</taxon>
        <taxon>Actinomycetota</taxon>
        <taxon>Actinomycetes</taxon>
        <taxon>Kitasatosporales</taxon>
        <taxon>Streptomycetaceae</taxon>
        <taxon>Streptomyces</taxon>
    </lineage>
</organism>
<dbReference type="Proteomes" id="UP000221011">
    <property type="component" value="Chromosome"/>
</dbReference>
<proteinExistence type="predicted"/>
<feature type="region of interest" description="Disordered" evidence="1">
    <location>
        <begin position="69"/>
        <end position="98"/>
    </location>
</feature>
<evidence type="ECO:0000313" key="2">
    <source>
        <dbReference type="EMBL" id="ATL28536.1"/>
    </source>
</evidence>
<evidence type="ECO:0000313" key="3">
    <source>
        <dbReference type="Proteomes" id="UP000221011"/>
    </source>
</evidence>
<feature type="compositionally biased region" description="Acidic residues" evidence="1">
    <location>
        <begin position="86"/>
        <end position="98"/>
    </location>
</feature>
<name>A0A291QAI2_9ACTN</name>
<dbReference type="Gene3D" id="3.10.180.10">
    <property type="entry name" value="2,3-Dihydroxybiphenyl 1,2-Dioxygenase, domain 1"/>
    <property type="match status" value="1"/>
</dbReference>
<keyword evidence="3" id="KW-1185">Reference proteome</keyword>
<evidence type="ECO:0008006" key="4">
    <source>
        <dbReference type="Google" id="ProtNLM"/>
    </source>
</evidence>
<evidence type="ECO:0000256" key="1">
    <source>
        <dbReference type="SAM" id="MobiDB-lite"/>
    </source>
</evidence>
<feature type="compositionally biased region" description="Low complexity" evidence="1">
    <location>
        <begin position="69"/>
        <end position="85"/>
    </location>
</feature>
<dbReference type="EMBL" id="CP022685">
    <property type="protein sequence ID" value="ATL28536.1"/>
    <property type="molecule type" value="Genomic_DNA"/>
</dbReference>
<dbReference type="KEGG" id="sfk:KY5_3518"/>
<dbReference type="InterPro" id="IPR029068">
    <property type="entry name" value="Glyas_Bleomycin-R_OHBP_Dase"/>
</dbReference>